<evidence type="ECO:0000259" key="5">
    <source>
        <dbReference type="SMART" id="SM00829"/>
    </source>
</evidence>
<evidence type="ECO:0000256" key="3">
    <source>
        <dbReference type="ARBA" id="ARBA00023002"/>
    </source>
</evidence>
<dbReference type="GO" id="GO:0008270">
    <property type="term" value="F:zinc ion binding"/>
    <property type="evidence" value="ECO:0007669"/>
    <property type="project" value="InterPro"/>
</dbReference>
<dbReference type="InterPro" id="IPR011032">
    <property type="entry name" value="GroES-like_sf"/>
</dbReference>
<name>A0A4D7K474_9BACT</name>
<protein>
    <recommendedName>
        <fullName evidence="5">Enoyl reductase (ER) domain-containing protein</fullName>
    </recommendedName>
</protein>
<dbReference type="Pfam" id="PF00107">
    <property type="entry name" value="ADH_zinc_N"/>
    <property type="match status" value="1"/>
</dbReference>
<dbReference type="PROSITE" id="PS00059">
    <property type="entry name" value="ADH_ZINC"/>
    <property type="match status" value="1"/>
</dbReference>
<dbReference type="PANTHER" id="PTHR43401:SF2">
    <property type="entry name" value="L-THREONINE 3-DEHYDROGENASE"/>
    <property type="match status" value="1"/>
</dbReference>
<dbReference type="GO" id="GO:0016616">
    <property type="term" value="F:oxidoreductase activity, acting on the CH-OH group of donors, NAD or NADP as acceptor"/>
    <property type="evidence" value="ECO:0007669"/>
    <property type="project" value="UniProtKB-ARBA"/>
</dbReference>
<dbReference type="EMBL" id="CP028923">
    <property type="protein sequence ID" value="QCK15614.1"/>
    <property type="molecule type" value="Genomic_DNA"/>
</dbReference>
<dbReference type="SUPFAM" id="SSF50129">
    <property type="entry name" value="GroES-like"/>
    <property type="match status" value="1"/>
</dbReference>
<reference evidence="6 7" key="1">
    <citation type="submission" date="2018-04" db="EMBL/GenBank/DDBJ databases">
        <title>Complete genome uncultured novel isolate.</title>
        <authorList>
            <person name="Merlino G."/>
        </authorList>
    </citation>
    <scope>NUCLEOTIDE SEQUENCE [LARGE SCALE GENOMIC DNA]</scope>
    <source>
        <strain evidence="7">R1DC9</strain>
    </source>
</reference>
<dbReference type="PANTHER" id="PTHR43401">
    <property type="entry name" value="L-THREONINE 3-DEHYDROGENASE"/>
    <property type="match status" value="1"/>
</dbReference>
<dbReference type="Pfam" id="PF08240">
    <property type="entry name" value="ADH_N"/>
    <property type="match status" value="1"/>
</dbReference>
<evidence type="ECO:0000256" key="4">
    <source>
        <dbReference type="RuleBase" id="RU361277"/>
    </source>
</evidence>
<accession>A0A4D7K474</accession>
<evidence type="ECO:0000313" key="6">
    <source>
        <dbReference type="EMBL" id="QCK15614.1"/>
    </source>
</evidence>
<evidence type="ECO:0000313" key="7">
    <source>
        <dbReference type="Proteomes" id="UP000298616"/>
    </source>
</evidence>
<comment type="cofactor">
    <cofactor evidence="4">
        <name>Zn(2+)</name>
        <dbReference type="ChEBI" id="CHEBI:29105"/>
    </cofactor>
</comment>
<dbReference type="KEGG" id="fpf:DCC35_13095"/>
<dbReference type="InterPro" id="IPR013149">
    <property type="entry name" value="ADH-like_C"/>
</dbReference>
<organism evidence="6 7">
    <name type="scientific">Mangrovivirga cuniculi</name>
    <dbReference type="NCBI Taxonomy" id="2715131"/>
    <lineage>
        <taxon>Bacteria</taxon>
        <taxon>Pseudomonadati</taxon>
        <taxon>Bacteroidota</taxon>
        <taxon>Cytophagia</taxon>
        <taxon>Cytophagales</taxon>
        <taxon>Mangrovivirgaceae</taxon>
        <taxon>Mangrovivirga</taxon>
    </lineage>
</organism>
<dbReference type="SMART" id="SM00829">
    <property type="entry name" value="PKS_ER"/>
    <property type="match status" value="1"/>
</dbReference>
<comment type="similarity">
    <text evidence="4">Belongs to the zinc-containing alcohol dehydrogenase family.</text>
</comment>
<dbReference type="InterPro" id="IPR020843">
    <property type="entry name" value="ER"/>
</dbReference>
<keyword evidence="3" id="KW-0560">Oxidoreductase</keyword>
<dbReference type="Gene3D" id="3.40.50.720">
    <property type="entry name" value="NAD(P)-binding Rossmann-like Domain"/>
    <property type="match status" value="1"/>
</dbReference>
<dbReference type="SUPFAM" id="SSF51735">
    <property type="entry name" value="NAD(P)-binding Rossmann-fold domains"/>
    <property type="match status" value="1"/>
</dbReference>
<keyword evidence="2 4" id="KW-0862">Zinc</keyword>
<dbReference type="Proteomes" id="UP000298616">
    <property type="component" value="Chromosome"/>
</dbReference>
<proteinExistence type="inferred from homology"/>
<dbReference type="InterPro" id="IPR036291">
    <property type="entry name" value="NAD(P)-bd_dom_sf"/>
</dbReference>
<keyword evidence="7" id="KW-1185">Reference proteome</keyword>
<sequence>MLKLYSTPPGDQVSIINNQNFKSMNNSNPSGVFHGVHDIRVDEKEAPVINENSIIVKVEMTGICGTDLHIYHEGLVPEGSVLGHEFCGEIIEKGSKVKDLNVGERVVINPMENGIGLGVSPGGFARYVKIDNAEKNTNTFSIPDSVNSEKGALIEPFSVGLAAINKTNLTKEDSVLVTGCGTIGLVTIAGLKSKGIKNIIASDISDKRLELAKQLGANYTFNPSSDDKLDDLIINNFGTVNSLNYAGELPNLNAAFECSGVGAVFSQSVNLLAPDGSLTILAIYSKELSLDPNLVVYKRLNILGSLFYTPNDFIEAIDLMASGEVDLSPIVSHHFPLDELPKAFETQADSRKSVKVIVDSI</sequence>
<feature type="domain" description="Enoyl reductase (ER)" evidence="5">
    <location>
        <begin position="35"/>
        <end position="358"/>
    </location>
</feature>
<dbReference type="Gene3D" id="3.90.180.10">
    <property type="entry name" value="Medium-chain alcohol dehydrogenases, catalytic domain"/>
    <property type="match status" value="2"/>
</dbReference>
<dbReference type="InterPro" id="IPR002328">
    <property type="entry name" value="ADH_Zn_CS"/>
</dbReference>
<evidence type="ECO:0000256" key="2">
    <source>
        <dbReference type="ARBA" id="ARBA00022833"/>
    </source>
</evidence>
<dbReference type="InterPro" id="IPR013154">
    <property type="entry name" value="ADH-like_N"/>
</dbReference>
<evidence type="ECO:0000256" key="1">
    <source>
        <dbReference type="ARBA" id="ARBA00022723"/>
    </source>
</evidence>
<dbReference type="AlphaFoldDB" id="A0A4D7K474"/>
<keyword evidence="1 4" id="KW-0479">Metal-binding</keyword>
<gene>
    <name evidence="6" type="ORF">DCC35_13095</name>
</gene>
<dbReference type="InterPro" id="IPR050129">
    <property type="entry name" value="Zn_alcohol_dh"/>
</dbReference>